<feature type="signal peptide" evidence="1">
    <location>
        <begin position="1"/>
        <end position="24"/>
    </location>
</feature>
<evidence type="ECO:0000313" key="2">
    <source>
        <dbReference type="EMBL" id="ELS50363.1"/>
    </source>
</evidence>
<name>L8P2I2_STRVR</name>
<dbReference type="EMBL" id="AMLP01000285">
    <property type="protein sequence ID" value="ELS50363.1"/>
    <property type="molecule type" value="Genomic_DNA"/>
</dbReference>
<evidence type="ECO:0000256" key="1">
    <source>
        <dbReference type="SAM" id="SignalP"/>
    </source>
</evidence>
<protein>
    <recommendedName>
        <fullName evidence="4">Secreted protein</fullName>
    </recommendedName>
</protein>
<organism evidence="2 3">
    <name type="scientific">Streptomyces viridochromogenes Tue57</name>
    <dbReference type="NCBI Taxonomy" id="1160705"/>
    <lineage>
        <taxon>Bacteria</taxon>
        <taxon>Bacillati</taxon>
        <taxon>Actinomycetota</taxon>
        <taxon>Actinomycetes</taxon>
        <taxon>Kitasatosporales</taxon>
        <taxon>Streptomycetaceae</taxon>
        <taxon>Streptomyces</taxon>
    </lineage>
</organism>
<evidence type="ECO:0008006" key="4">
    <source>
        <dbReference type="Google" id="ProtNLM"/>
    </source>
</evidence>
<reference evidence="2 3" key="1">
    <citation type="journal article" date="2013" name="Genome Announc.">
        <title>Draft Genome Sequence of Streptomyces viridochromogenes Strain Tu57, Producer of Avilamycin.</title>
        <authorList>
            <person name="Gruning B.A."/>
            <person name="Erxleben A."/>
            <person name="Hahnlein A."/>
            <person name="Gunther S."/>
        </authorList>
    </citation>
    <scope>NUCLEOTIDE SEQUENCE [LARGE SCALE GENOMIC DNA]</scope>
    <source>
        <strain evidence="2 3">Tue57</strain>
    </source>
</reference>
<gene>
    <name evidence="2" type="ORF">STVIR_8737</name>
</gene>
<sequence length="68" mass="6964">MVIKKTCLAATLAAAALLSPAATAAVAAPAPDITGTLKAVRADPIGFVNWKLELPIPSQYVPVKPLVK</sequence>
<dbReference type="AlphaFoldDB" id="L8P2I2"/>
<evidence type="ECO:0000313" key="3">
    <source>
        <dbReference type="Proteomes" id="UP000011205"/>
    </source>
</evidence>
<feature type="chain" id="PRO_5039463286" description="Secreted protein" evidence="1">
    <location>
        <begin position="25"/>
        <end position="68"/>
    </location>
</feature>
<keyword evidence="1" id="KW-0732">Signal</keyword>
<dbReference type="Proteomes" id="UP000011205">
    <property type="component" value="Unassembled WGS sequence"/>
</dbReference>
<accession>L8P2I2</accession>
<comment type="caution">
    <text evidence="2">The sequence shown here is derived from an EMBL/GenBank/DDBJ whole genome shotgun (WGS) entry which is preliminary data.</text>
</comment>
<proteinExistence type="predicted"/>